<sequence>MSLPFSNQNTCRSSTSFINAVRGFRTSLFKRSRRPNSKPKIDPVITPFERVTIENGPVQLSNLWKPLGFTVLVSSGSFVCAAIWQYENMRARAIALMKQPSSWIQDKYYNRKKFGSWRNDIHNWWNGLTEGQKLFFPICFINCLVFLAWRVPQLQGTMFLIRTCSITGKRAVSCLVFKCWSYFFYDEVTYTKHFLNLDYHLVLQGLLWQY</sequence>
<proteinExistence type="predicted"/>
<evidence type="ECO:0000313" key="1">
    <source>
        <dbReference type="EMBL" id="KAJ9595193.1"/>
    </source>
</evidence>
<reference evidence="1" key="1">
    <citation type="journal article" date="2023" name="IScience">
        <title>Live-bearing cockroach genome reveals convergent evolutionary mechanisms linked to viviparity in insects and beyond.</title>
        <authorList>
            <person name="Fouks B."/>
            <person name="Harrison M.C."/>
            <person name="Mikhailova A.A."/>
            <person name="Marchal E."/>
            <person name="English S."/>
            <person name="Carruthers M."/>
            <person name="Jennings E.C."/>
            <person name="Chiamaka E.L."/>
            <person name="Frigard R.A."/>
            <person name="Pippel M."/>
            <person name="Attardo G.M."/>
            <person name="Benoit J.B."/>
            <person name="Bornberg-Bauer E."/>
            <person name="Tobe S.S."/>
        </authorList>
    </citation>
    <scope>NUCLEOTIDE SEQUENCE</scope>
    <source>
        <strain evidence="1">Stay&amp;Tobe</strain>
    </source>
</reference>
<comment type="caution">
    <text evidence="1">The sequence shown here is derived from an EMBL/GenBank/DDBJ whole genome shotgun (WGS) entry which is preliminary data.</text>
</comment>
<protein>
    <submittedName>
        <fullName evidence="1">Uncharacterized protein</fullName>
    </submittedName>
</protein>
<feature type="non-terminal residue" evidence="1">
    <location>
        <position position="210"/>
    </location>
</feature>
<organism evidence="1 2">
    <name type="scientific">Diploptera punctata</name>
    <name type="common">Pacific beetle cockroach</name>
    <dbReference type="NCBI Taxonomy" id="6984"/>
    <lineage>
        <taxon>Eukaryota</taxon>
        <taxon>Metazoa</taxon>
        <taxon>Ecdysozoa</taxon>
        <taxon>Arthropoda</taxon>
        <taxon>Hexapoda</taxon>
        <taxon>Insecta</taxon>
        <taxon>Pterygota</taxon>
        <taxon>Neoptera</taxon>
        <taxon>Polyneoptera</taxon>
        <taxon>Dictyoptera</taxon>
        <taxon>Blattodea</taxon>
        <taxon>Blaberoidea</taxon>
        <taxon>Blaberidae</taxon>
        <taxon>Diplopterinae</taxon>
        <taxon>Diploptera</taxon>
    </lineage>
</organism>
<dbReference type="AlphaFoldDB" id="A0AAD8AC29"/>
<accession>A0AAD8AC29</accession>
<gene>
    <name evidence="1" type="ORF">L9F63_013502</name>
</gene>
<name>A0AAD8AC29_DIPPU</name>
<keyword evidence="2" id="KW-1185">Reference proteome</keyword>
<dbReference type="EMBL" id="JASPKZ010002685">
    <property type="protein sequence ID" value="KAJ9595193.1"/>
    <property type="molecule type" value="Genomic_DNA"/>
</dbReference>
<reference evidence="1" key="2">
    <citation type="submission" date="2023-05" db="EMBL/GenBank/DDBJ databases">
        <authorList>
            <person name="Fouks B."/>
        </authorList>
    </citation>
    <scope>NUCLEOTIDE SEQUENCE</scope>
    <source>
        <strain evidence="1">Stay&amp;Tobe</strain>
        <tissue evidence="1">Testes</tissue>
    </source>
</reference>
<evidence type="ECO:0000313" key="2">
    <source>
        <dbReference type="Proteomes" id="UP001233999"/>
    </source>
</evidence>
<dbReference type="Proteomes" id="UP001233999">
    <property type="component" value="Unassembled WGS sequence"/>
</dbReference>